<organism evidence="1">
    <name type="scientific">marine sediment metagenome</name>
    <dbReference type="NCBI Taxonomy" id="412755"/>
    <lineage>
        <taxon>unclassified sequences</taxon>
        <taxon>metagenomes</taxon>
        <taxon>ecological metagenomes</taxon>
    </lineage>
</organism>
<gene>
    <name evidence="1" type="ORF">S03H2_53311</name>
</gene>
<proteinExistence type="predicted"/>
<accession>X1IUW5</accession>
<reference evidence="1" key="1">
    <citation type="journal article" date="2014" name="Front. Microbiol.">
        <title>High frequency of phylogenetically diverse reductive dehalogenase-homologous genes in deep subseafloor sedimentary metagenomes.</title>
        <authorList>
            <person name="Kawai M."/>
            <person name="Futagami T."/>
            <person name="Toyoda A."/>
            <person name="Takaki Y."/>
            <person name="Nishi S."/>
            <person name="Hori S."/>
            <person name="Arai W."/>
            <person name="Tsubouchi T."/>
            <person name="Morono Y."/>
            <person name="Uchiyama I."/>
            <person name="Ito T."/>
            <person name="Fujiyama A."/>
            <person name="Inagaki F."/>
            <person name="Takami H."/>
        </authorList>
    </citation>
    <scope>NUCLEOTIDE SEQUENCE</scope>
    <source>
        <strain evidence="1">Expedition CK06-06</strain>
    </source>
</reference>
<name>X1IUW5_9ZZZZ</name>
<protein>
    <recommendedName>
        <fullName evidence="2">Right handed beta helix domain-containing protein</fullName>
    </recommendedName>
</protein>
<dbReference type="AlphaFoldDB" id="X1IUW5"/>
<evidence type="ECO:0000313" key="1">
    <source>
        <dbReference type="EMBL" id="GAH73040.1"/>
    </source>
</evidence>
<feature type="non-terminal residue" evidence="1">
    <location>
        <position position="257"/>
    </location>
</feature>
<sequence>KGSVVIYQPADGYIIILADHVELQNFTLRRGTATIADQDWIRDNNVACTVKMTDLVLECVGVTVLGYQMFLFTGPGNYTIERCSYKIVGTGVHHGIHNGTNSATLHLIDNDFEFIDGDATGSHVYSSVNGTWTGKGNRWAGTCQMLNVTAGDFTFDNDAIICTAGWTNTGSTMMLRNCAIEAPVVAGDLATVRMKNCSYRAIQRTGTGNIVDEGPDLKDAPWHIERWTWQAALANAQVAVRGVPLDAGSGQIIIETL</sequence>
<dbReference type="EMBL" id="BARU01033928">
    <property type="protein sequence ID" value="GAH73040.1"/>
    <property type="molecule type" value="Genomic_DNA"/>
</dbReference>
<comment type="caution">
    <text evidence="1">The sequence shown here is derived from an EMBL/GenBank/DDBJ whole genome shotgun (WGS) entry which is preliminary data.</text>
</comment>
<feature type="non-terminal residue" evidence="1">
    <location>
        <position position="1"/>
    </location>
</feature>
<evidence type="ECO:0008006" key="2">
    <source>
        <dbReference type="Google" id="ProtNLM"/>
    </source>
</evidence>